<evidence type="ECO:0000313" key="2">
    <source>
        <dbReference type="Proteomes" id="UP000299102"/>
    </source>
</evidence>
<dbReference type="EMBL" id="BGZK01000701">
    <property type="protein sequence ID" value="GBP56809.1"/>
    <property type="molecule type" value="Genomic_DNA"/>
</dbReference>
<organism evidence="1 2">
    <name type="scientific">Eumeta variegata</name>
    <name type="common">Bagworm moth</name>
    <name type="synonym">Eumeta japonica</name>
    <dbReference type="NCBI Taxonomy" id="151549"/>
    <lineage>
        <taxon>Eukaryota</taxon>
        <taxon>Metazoa</taxon>
        <taxon>Ecdysozoa</taxon>
        <taxon>Arthropoda</taxon>
        <taxon>Hexapoda</taxon>
        <taxon>Insecta</taxon>
        <taxon>Pterygota</taxon>
        <taxon>Neoptera</taxon>
        <taxon>Endopterygota</taxon>
        <taxon>Lepidoptera</taxon>
        <taxon>Glossata</taxon>
        <taxon>Ditrysia</taxon>
        <taxon>Tineoidea</taxon>
        <taxon>Psychidae</taxon>
        <taxon>Oiketicinae</taxon>
        <taxon>Eumeta</taxon>
    </lineage>
</organism>
<gene>
    <name evidence="1" type="ORF">EVAR_91461_1</name>
</gene>
<proteinExistence type="predicted"/>
<evidence type="ECO:0000313" key="1">
    <source>
        <dbReference type="EMBL" id="GBP56809.1"/>
    </source>
</evidence>
<reference evidence="1 2" key="1">
    <citation type="journal article" date="2019" name="Commun. Biol.">
        <title>The bagworm genome reveals a unique fibroin gene that provides high tensile strength.</title>
        <authorList>
            <person name="Kono N."/>
            <person name="Nakamura H."/>
            <person name="Ohtoshi R."/>
            <person name="Tomita M."/>
            <person name="Numata K."/>
            <person name="Arakawa K."/>
        </authorList>
    </citation>
    <scope>NUCLEOTIDE SEQUENCE [LARGE SCALE GENOMIC DNA]</scope>
</reference>
<name>A0A4C1X373_EUMVA</name>
<sequence>MSQYNDRSIYYKQSRGARGRRAWGAARPAGAQSRKRKESCLEAQLRILFPSTSAPCNCPLYVLRRHKHLTLTPSRRRFRVRRSELTATRLF</sequence>
<protein>
    <submittedName>
        <fullName evidence="1">Uncharacterized protein</fullName>
    </submittedName>
</protein>
<keyword evidence="2" id="KW-1185">Reference proteome</keyword>
<dbReference type="Proteomes" id="UP000299102">
    <property type="component" value="Unassembled WGS sequence"/>
</dbReference>
<comment type="caution">
    <text evidence="1">The sequence shown here is derived from an EMBL/GenBank/DDBJ whole genome shotgun (WGS) entry which is preliminary data.</text>
</comment>
<dbReference type="AlphaFoldDB" id="A0A4C1X373"/>
<accession>A0A4C1X373</accession>